<dbReference type="SUPFAM" id="SSF47973">
    <property type="entry name" value="Ribosomal protein S7"/>
    <property type="match status" value="1"/>
</dbReference>
<protein>
    <recommendedName>
        <fullName evidence="7">Small ribosomal subunit protein uS7</fullName>
    </recommendedName>
</protein>
<evidence type="ECO:0000256" key="6">
    <source>
        <dbReference type="ARBA" id="ARBA00023274"/>
    </source>
</evidence>
<keyword evidence="4 7" id="KW-0694">RNA-binding</keyword>
<dbReference type="InterPro" id="IPR036823">
    <property type="entry name" value="Ribosomal_uS7_dom_sf"/>
</dbReference>
<dbReference type="GO" id="GO:0000049">
    <property type="term" value="F:tRNA binding"/>
    <property type="evidence" value="ECO:0007669"/>
    <property type="project" value="UniProtKB-UniRule"/>
</dbReference>
<dbReference type="PIRSF" id="PIRSF002122">
    <property type="entry name" value="RPS7p_RPS7a_RPS5e_RPS7o"/>
    <property type="match status" value="1"/>
</dbReference>
<sequence length="155" mass="17891">MRKDRAERREIKPDPVYDEVVVNRLINKIMLDGKKSLAEQKVYKAMNQAADEVDDDPVEVIKQALENIMPALEVRSRRVGGSSYQVPIEVDENRKLSLALRWFVEAVRSRGERNLEERIAGELLDAYNNSGGAVRTKEEVHRQAEANRAFAHYRW</sequence>
<dbReference type="OrthoDB" id="9807653at2"/>
<dbReference type="InterPro" id="IPR005717">
    <property type="entry name" value="Ribosomal_uS7_bac/org-type"/>
</dbReference>
<gene>
    <name evidence="7" type="primary">rpsG</name>
    <name evidence="9" type="ORF">SAMN04488692_13412</name>
</gene>
<dbReference type="STRING" id="321763.SAMN04488692_13412"/>
<dbReference type="FunFam" id="1.10.455.10:FF:000001">
    <property type="entry name" value="30S ribosomal protein S7"/>
    <property type="match status" value="1"/>
</dbReference>
<keyword evidence="6 7" id="KW-0687">Ribonucleoprotein</keyword>
<comment type="function">
    <text evidence="7">One of the primary rRNA binding proteins, it binds directly to 16S rRNA where it nucleates assembly of the head domain of the 30S subunit. Is located at the subunit interface close to the decoding center, probably blocks exit of the E-site tRNA.</text>
</comment>
<dbReference type="EMBL" id="FNGO01000034">
    <property type="protein sequence ID" value="SDM42803.1"/>
    <property type="molecule type" value="Genomic_DNA"/>
</dbReference>
<evidence type="ECO:0000313" key="9">
    <source>
        <dbReference type="EMBL" id="SDM42803.1"/>
    </source>
</evidence>
<dbReference type="Pfam" id="PF00177">
    <property type="entry name" value="Ribosomal_S7"/>
    <property type="match status" value="1"/>
</dbReference>
<dbReference type="Gene3D" id="1.10.455.10">
    <property type="entry name" value="Ribosomal protein S7 domain"/>
    <property type="match status" value="1"/>
</dbReference>
<dbReference type="RefSeq" id="WP_089762174.1">
    <property type="nucleotide sequence ID" value="NZ_FNGO01000034.1"/>
</dbReference>
<evidence type="ECO:0000256" key="3">
    <source>
        <dbReference type="ARBA" id="ARBA00022730"/>
    </source>
</evidence>
<keyword evidence="3 7" id="KW-0699">rRNA-binding</keyword>
<dbReference type="HAMAP" id="MF_00480_B">
    <property type="entry name" value="Ribosomal_uS7_B"/>
    <property type="match status" value="1"/>
</dbReference>
<evidence type="ECO:0000256" key="1">
    <source>
        <dbReference type="ARBA" id="ARBA00007151"/>
    </source>
</evidence>
<comment type="similarity">
    <text evidence="1 7">Belongs to the universal ribosomal protein uS7 family.</text>
</comment>
<organism evidence="9 10">
    <name type="scientific">Halarsenatibacter silvermanii</name>
    <dbReference type="NCBI Taxonomy" id="321763"/>
    <lineage>
        <taxon>Bacteria</taxon>
        <taxon>Bacillati</taxon>
        <taxon>Bacillota</taxon>
        <taxon>Clostridia</taxon>
        <taxon>Halanaerobiales</taxon>
        <taxon>Halarsenatibacteraceae</taxon>
        <taxon>Halarsenatibacter</taxon>
    </lineage>
</organism>
<evidence type="ECO:0000256" key="5">
    <source>
        <dbReference type="ARBA" id="ARBA00022980"/>
    </source>
</evidence>
<dbReference type="GO" id="GO:0015935">
    <property type="term" value="C:small ribosomal subunit"/>
    <property type="evidence" value="ECO:0007669"/>
    <property type="project" value="InterPro"/>
</dbReference>
<evidence type="ECO:0000259" key="8">
    <source>
        <dbReference type="Pfam" id="PF00177"/>
    </source>
</evidence>
<dbReference type="AlphaFoldDB" id="A0A1G9T514"/>
<accession>A0A1G9T514</accession>
<dbReference type="GO" id="GO:0006412">
    <property type="term" value="P:translation"/>
    <property type="evidence" value="ECO:0007669"/>
    <property type="project" value="UniProtKB-UniRule"/>
</dbReference>
<dbReference type="InterPro" id="IPR023798">
    <property type="entry name" value="Ribosomal_uS7_dom"/>
</dbReference>
<keyword evidence="10" id="KW-1185">Reference proteome</keyword>
<reference evidence="9 10" key="1">
    <citation type="submission" date="2016-10" db="EMBL/GenBank/DDBJ databases">
        <authorList>
            <person name="de Groot N.N."/>
        </authorList>
    </citation>
    <scope>NUCLEOTIDE SEQUENCE [LARGE SCALE GENOMIC DNA]</scope>
    <source>
        <strain evidence="9 10">SLAS-1</strain>
    </source>
</reference>
<dbReference type="InterPro" id="IPR000235">
    <property type="entry name" value="Ribosomal_uS7"/>
</dbReference>
<dbReference type="PANTHER" id="PTHR11205">
    <property type="entry name" value="RIBOSOMAL PROTEIN S7"/>
    <property type="match status" value="1"/>
</dbReference>
<evidence type="ECO:0000313" key="10">
    <source>
        <dbReference type="Proteomes" id="UP000199476"/>
    </source>
</evidence>
<proteinExistence type="inferred from homology"/>
<dbReference type="Proteomes" id="UP000199476">
    <property type="component" value="Unassembled WGS sequence"/>
</dbReference>
<dbReference type="GO" id="GO:0003735">
    <property type="term" value="F:structural constituent of ribosome"/>
    <property type="evidence" value="ECO:0007669"/>
    <property type="project" value="InterPro"/>
</dbReference>
<evidence type="ECO:0000256" key="4">
    <source>
        <dbReference type="ARBA" id="ARBA00022884"/>
    </source>
</evidence>
<dbReference type="GO" id="GO:0019843">
    <property type="term" value="F:rRNA binding"/>
    <property type="evidence" value="ECO:0007669"/>
    <property type="project" value="UniProtKB-UniRule"/>
</dbReference>
<evidence type="ECO:0000256" key="7">
    <source>
        <dbReference type="HAMAP-Rule" id="MF_00480"/>
    </source>
</evidence>
<dbReference type="CDD" id="cd14869">
    <property type="entry name" value="uS7_Bacteria"/>
    <property type="match status" value="1"/>
</dbReference>
<evidence type="ECO:0000256" key="2">
    <source>
        <dbReference type="ARBA" id="ARBA00022555"/>
    </source>
</evidence>
<keyword evidence="5 7" id="KW-0689">Ribosomal protein</keyword>
<name>A0A1G9T514_9FIRM</name>
<comment type="subunit">
    <text evidence="7">Part of the 30S ribosomal subunit. Contacts proteins S9 and S11.</text>
</comment>
<dbReference type="NCBIfam" id="TIGR01029">
    <property type="entry name" value="rpsG_bact"/>
    <property type="match status" value="1"/>
</dbReference>
<keyword evidence="2 7" id="KW-0820">tRNA-binding</keyword>
<feature type="domain" description="Small ribosomal subunit protein uS7" evidence="8">
    <location>
        <begin position="1"/>
        <end position="148"/>
    </location>
</feature>